<evidence type="ECO:0000256" key="2">
    <source>
        <dbReference type="PIRSR" id="PIRSR006386-1"/>
    </source>
</evidence>
<keyword evidence="1" id="KW-0808">Transferase</keyword>
<dbReference type="PIRSF" id="PIRSF006386">
    <property type="entry name" value="HCCAis_GSTk"/>
    <property type="match status" value="1"/>
</dbReference>
<accession>A0AAV5THT2</accession>
<dbReference type="InterPro" id="IPR051924">
    <property type="entry name" value="GST_Kappa/NadH"/>
</dbReference>
<dbReference type="PANTHER" id="PTHR42943">
    <property type="entry name" value="GLUTATHIONE S-TRANSFERASE KAPPA"/>
    <property type="match status" value="1"/>
</dbReference>
<dbReference type="EMBL" id="BTSX01000004">
    <property type="protein sequence ID" value="GMS93910.1"/>
    <property type="molecule type" value="Genomic_DNA"/>
</dbReference>
<dbReference type="GO" id="GO:0006749">
    <property type="term" value="P:glutathione metabolic process"/>
    <property type="evidence" value="ECO:0007669"/>
    <property type="project" value="TreeGrafter"/>
</dbReference>
<dbReference type="GO" id="GO:0005777">
    <property type="term" value="C:peroxisome"/>
    <property type="evidence" value="ECO:0007669"/>
    <property type="project" value="TreeGrafter"/>
</dbReference>
<evidence type="ECO:0000259" key="3">
    <source>
        <dbReference type="Pfam" id="PF01323"/>
    </source>
</evidence>
<proteinExistence type="inferred from homology"/>
<evidence type="ECO:0000256" key="1">
    <source>
        <dbReference type="PIRNR" id="PIRNR006386"/>
    </source>
</evidence>
<dbReference type="Proteomes" id="UP001432027">
    <property type="component" value="Unassembled WGS sequence"/>
</dbReference>
<dbReference type="GO" id="GO:0004602">
    <property type="term" value="F:glutathione peroxidase activity"/>
    <property type="evidence" value="ECO:0007669"/>
    <property type="project" value="TreeGrafter"/>
</dbReference>
<sequence>MAKKFAVDLYFDILSPYSYIIYRSKWPMQVTLKPFALQHIFKATGNTSPGLAAAYSERDVIRMSRFHNIPLKIRDDFITIIQTKSSLNANRLICAVQLAQPEKGEAVARALYRRLWVDQADIFQNEDFLEVLSSCGVICRHSIVSSIASEKVKAIIKKNTDEAVESGCFGAPWTVLTLANGRKEAFFGSDRLHVIGDLMGCTFDGPLTSTL</sequence>
<evidence type="ECO:0000313" key="5">
    <source>
        <dbReference type="Proteomes" id="UP001432027"/>
    </source>
</evidence>
<dbReference type="Pfam" id="PF01323">
    <property type="entry name" value="DSBA"/>
    <property type="match status" value="1"/>
</dbReference>
<feature type="domain" description="DSBA-like thioredoxin" evidence="3">
    <location>
        <begin position="7"/>
        <end position="196"/>
    </location>
</feature>
<keyword evidence="5" id="KW-1185">Reference proteome</keyword>
<comment type="catalytic activity">
    <reaction evidence="1">
        <text>RX + glutathione = an S-substituted glutathione + a halide anion + H(+)</text>
        <dbReference type="Rhea" id="RHEA:16437"/>
        <dbReference type="ChEBI" id="CHEBI:15378"/>
        <dbReference type="ChEBI" id="CHEBI:16042"/>
        <dbReference type="ChEBI" id="CHEBI:17792"/>
        <dbReference type="ChEBI" id="CHEBI:57925"/>
        <dbReference type="ChEBI" id="CHEBI:90779"/>
        <dbReference type="EC" id="2.5.1.18"/>
    </reaction>
</comment>
<dbReference type="GO" id="GO:0004364">
    <property type="term" value="F:glutathione transferase activity"/>
    <property type="evidence" value="ECO:0007669"/>
    <property type="project" value="UniProtKB-UniRule"/>
</dbReference>
<dbReference type="InterPro" id="IPR036249">
    <property type="entry name" value="Thioredoxin-like_sf"/>
</dbReference>
<dbReference type="GO" id="GO:0005739">
    <property type="term" value="C:mitochondrion"/>
    <property type="evidence" value="ECO:0007669"/>
    <property type="project" value="TreeGrafter"/>
</dbReference>
<dbReference type="Gene3D" id="3.40.30.10">
    <property type="entry name" value="Glutaredoxin"/>
    <property type="match status" value="1"/>
</dbReference>
<organism evidence="4 5">
    <name type="scientific">Pristionchus entomophagus</name>
    <dbReference type="NCBI Taxonomy" id="358040"/>
    <lineage>
        <taxon>Eukaryota</taxon>
        <taxon>Metazoa</taxon>
        <taxon>Ecdysozoa</taxon>
        <taxon>Nematoda</taxon>
        <taxon>Chromadorea</taxon>
        <taxon>Rhabditida</taxon>
        <taxon>Rhabditina</taxon>
        <taxon>Diplogasteromorpha</taxon>
        <taxon>Diplogasteroidea</taxon>
        <taxon>Neodiplogasteridae</taxon>
        <taxon>Pristionchus</taxon>
    </lineage>
</organism>
<name>A0AAV5THT2_9BILA</name>
<dbReference type="EC" id="2.5.1.18" evidence="1"/>
<reference evidence="4" key="1">
    <citation type="submission" date="2023-10" db="EMBL/GenBank/DDBJ databases">
        <title>Genome assembly of Pristionchus species.</title>
        <authorList>
            <person name="Yoshida K."/>
            <person name="Sommer R.J."/>
        </authorList>
    </citation>
    <scope>NUCLEOTIDE SEQUENCE</scope>
    <source>
        <strain evidence="4">RS0144</strain>
    </source>
</reference>
<gene>
    <name evidence="4" type="ORF">PENTCL1PPCAC_16085</name>
</gene>
<dbReference type="InterPro" id="IPR014440">
    <property type="entry name" value="HCCAis_GSTk"/>
</dbReference>
<feature type="active site" description="Nucleophile" evidence="2">
    <location>
        <position position="15"/>
    </location>
</feature>
<protein>
    <recommendedName>
        <fullName evidence="1">Glutathione S-transferase kappa</fullName>
        <ecNumber evidence="1">2.5.1.18</ecNumber>
    </recommendedName>
</protein>
<dbReference type="PANTHER" id="PTHR42943:SF2">
    <property type="entry name" value="GLUTATHIONE S-TRANSFERASE KAPPA 1"/>
    <property type="match status" value="1"/>
</dbReference>
<comment type="caution">
    <text evidence="4">The sequence shown here is derived from an EMBL/GenBank/DDBJ whole genome shotgun (WGS) entry which is preliminary data.</text>
</comment>
<evidence type="ECO:0000313" key="4">
    <source>
        <dbReference type="EMBL" id="GMS93910.1"/>
    </source>
</evidence>
<dbReference type="FunFam" id="3.40.30.10:FF:000325">
    <property type="entry name" value="Glutathione S-transferase kappa"/>
    <property type="match status" value="1"/>
</dbReference>
<dbReference type="SUPFAM" id="SSF52833">
    <property type="entry name" value="Thioredoxin-like"/>
    <property type="match status" value="1"/>
</dbReference>
<comment type="similarity">
    <text evidence="1">Belongs to the GST superfamily. Kappa family.</text>
</comment>
<dbReference type="InterPro" id="IPR001853">
    <property type="entry name" value="DSBA-like_thioredoxin_dom"/>
</dbReference>
<dbReference type="AlphaFoldDB" id="A0AAV5THT2"/>